<dbReference type="InterPro" id="IPR014284">
    <property type="entry name" value="RNA_pol_sigma-70_dom"/>
</dbReference>
<dbReference type="InterPro" id="IPR039425">
    <property type="entry name" value="RNA_pol_sigma-70-like"/>
</dbReference>
<evidence type="ECO:0000256" key="3">
    <source>
        <dbReference type="ARBA" id="ARBA00023082"/>
    </source>
</evidence>
<gene>
    <name evidence="7" type="ORF">BW733_13450</name>
</gene>
<evidence type="ECO:0000256" key="1">
    <source>
        <dbReference type="ARBA" id="ARBA00010641"/>
    </source>
</evidence>
<dbReference type="Proteomes" id="UP000188235">
    <property type="component" value="Chromosome"/>
</dbReference>
<dbReference type="OrthoDB" id="3692620at2"/>
<evidence type="ECO:0000256" key="2">
    <source>
        <dbReference type="ARBA" id="ARBA00023015"/>
    </source>
</evidence>
<reference evidence="7 8" key="1">
    <citation type="journal article" date="2008" name="Int. J. Syst. Evol. Microbiol.">
        <title>Tessaracoccus flavescens sp. nov., isolated from marine sediment.</title>
        <authorList>
            <person name="Lee D.W."/>
            <person name="Lee S.D."/>
        </authorList>
    </citation>
    <scope>NUCLEOTIDE SEQUENCE [LARGE SCALE GENOMIC DNA]</scope>
    <source>
        <strain evidence="7 8">SST-39T</strain>
    </source>
</reference>
<dbReference type="SUPFAM" id="SSF88659">
    <property type="entry name" value="Sigma3 and sigma4 domains of RNA polymerase sigma factors"/>
    <property type="match status" value="1"/>
</dbReference>
<dbReference type="KEGG" id="tfa:BW733_13450"/>
<organism evidence="7 8">
    <name type="scientific">Tessaracoccus flavescens</name>
    <dbReference type="NCBI Taxonomy" id="399497"/>
    <lineage>
        <taxon>Bacteria</taxon>
        <taxon>Bacillati</taxon>
        <taxon>Actinomycetota</taxon>
        <taxon>Actinomycetes</taxon>
        <taxon>Propionibacteriales</taxon>
        <taxon>Propionibacteriaceae</taxon>
        <taxon>Tessaracoccus</taxon>
    </lineage>
</organism>
<dbReference type="CDD" id="cd06171">
    <property type="entry name" value="Sigma70_r4"/>
    <property type="match status" value="1"/>
</dbReference>
<dbReference type="Pfam" id="PF08281">
    <property type="entry name" value="Sigma70_r4_2"/>
    <property type="match status" value="1"/>
</dbReference>
<keyword evidence="2" id="KW-0805">Transcription regulation</keyword>
<dbReference type="NCBIfam" id="TIGR02937">
    <property type="entry name" value="sigma70-ECF"/>
    <property type="match status" value="1"/>
</dbReference>
<dbReference type="EMBL" id="CP019607">
    <property type="protein sequence ID" value="AQP51678.1"/>
    <property type="molecule type" value="Genomic_DNA"/>
</dbReference>
<protein>
    <recommendedName>
        <fullName evidence="9">RNA polymerase subunit sigma-24</fullName>
    </recommendedName>
</protein>
<feature type="domain" description="RNA polymerase sigma-70 region 2" evidence="5">
    <location>
        <begin position="37"/>
        <end position="108"/>
    </location>
</feature>
<feature type="domain" description="RNA polymerase sigma factor 70 region 4 type 2" evidence="6">
    <location>
        <begin position="139"/>
        <end position="191"/>
    </location>
</feature>
<dbReference type="PANTHER" id="PTHR43133:SF25">
    <property type="entry name" value="RNA POLYMERASE SIGMA FACTOR RFAY-RELATED"/>
    <property type="match status" value="1"/>
</dbReference>
<name>A0A1Q2CZW6_9ACTN</name>
<dbReference type="PANTHER" id="PTHR43133">
    <property type="entry name" value="RNA POLYMERASE ECF-TYPE SIGMA FACTO"/>
    <property type="match status" value="1"/>
</dbReference>
<evidence type="ECO:0000259" key="6">
    <source>
        <dbReference type="Pfam" id="PF08281"/>
    </source>
</evidence>
<evidence type="ECO:0000313" key="7">
    <source>
        <dbReference type="EMBL" id="AQP51678.1"/>
    </source>
</evidence>
<sequence>MHAHAQPAPPDEMMGRMDDDALWQALRAADEQAFRMLFQRHSRAVYNHAFRHASSWATAEEATQACFSGIWRRAAAGTLPEVAHGVVRAWLCAVGRNEARNLVRSDGRRLRLVGRVAQQPREDRHDNVEDWVAHEESMRRINQVLARIPDGQRIVVELVAWGGLTMDEVAAALDLPTGTVKSRLSRARKALATSEVAHLLGKENPT</sequence>
<keyword evidence="3" id="KW-0731">Sigma factor</keyword>
<dbReference type="STRING" id="399497.BW733_13450"/>
<dbReference type="InterPro" id="IPR013249">
    <property type="entry name" value="RNA_pol_sigma70_r4_t2"/>
</dbReference>
<evidence type="ECO:0008006" key="9">
    <source>
        <dbReference type="Google" id="ProtNLM"/>
    </source>
</evidence>
<keyword evidence="8" id="KW-1185">Reference proteome</keyword>
<dbReference type="GO" id="GO:0016987">
    <property type="term" value="F:sigma factor activity"/>
    <property type="evidence" value="ECO:0007669"/>
    <property type="project" value="UniProtKB-KW"/>
</dbReference>
<dbReference type="Gene3D" id="1.10.1740.10">
    <property type="match status" value="1"/>
</dbReference>
<evidence type="ECO:0000313" key="8">
    <source>
        <dbReference type="Proteomes" id="UP000188235"/>
    </source>
</evidence>
<dbReference type="Gene3D" id="1.10.10.10">
    <property type="entry name" value="Winged helix-like DNA-binding domain superfamily/Winged helix DNA-binding domain"/>
    <property type="match status" value="1"/>
</dbReference>
<dbReference type="InterPro" id="IPR007627">
    <property type="entry name" value="RNA_pol_sigma70_r2"/>
</dbReference>
<dbReference type="SUPFAM" id="SSF88946">
    <property type="entry name" value="Sigma2 domain of RNA polymerase sigma factors"/>
    <property type="match status" value="1"/>
</dbReference>
<proteinExistence type="inferred from homology"/>
<dbReference type="GO" id="GO:0003677">
    <property type="term" value="F:DNA binding"/>
    <property type="evidence" value="ECO:0007669"/>
    <property type="project" value="InterPro"/>
</dbReference>
<dbReference type="InterPro" id="IPR013324">
    <property type="entry name" value="RNA_pol_sigma_r3/r4-like"/>
</dbReference>
<dbReference type="InterPro" id="IPR013325">
    <property type="entry name" value="RNA_pol_sigma_r2"/>
</dbReference>
<dbReference type="AlphaFoldDB" id="A0A1Q2CZW6"/>
<comment type="similarity">
    <text evidence="1">Belongs to the sigma-70 factor family. ECF subfamily.</text>
</comment>
<dbReference type="InterPro" id="IPR036388">
    <property type="entry name" value="WH-like_DNA-bd_sf"/>
</dbReference>
<keyword evidence="4" id="KW-0804">Transcription</keyword>
<evidence type="ECO:0000259" key="5">
    <source>
        <dbReference type="Pfam" id="PF04542"/>
    </source>
</evidence>
<evidence type="ECO:0000256" key="4">
    <source>
        <dbReference type="ARBA" id="ARBA00023163"/>
    </source>
</evidence>
<accession>A0A1Q2CZW6</accession>
<dbReference type="Pfam" id="PF04542">
    <property type="entry name" value="Sigma70_r2"/>
    <property type="match status" value="1"/>
</dbReference>
<dbReference type="GO" id="GO:0006352">
    <property type="term" value="P:DNA-templated transcription initiation"/>
    <property type="evidence" value="ECO:0007669"/>
    <property type="project" value="InterPro"/>
</dbReference>
<dbReference type="RefSeq" id="WP_077351209.1">
    <property type="nucleotide sequence ID" value="NZ_CP019607.1"/>
</dbReference>